<evidence type="ECO:0000256" key="1">
    <source>
        <dbReference type="SAM" id="MobiDB-lite"/>
    </source>
</evidence>
<gene>
    <name evidence="2" type="ORF">GOODEAATRI_014615</name>
</gene>
<feature type="non-terminal residue" evidence="2">
    <location>
        <position position="1"/>
    </location>
</feature>
<accession>A0ABV0PE35</accession>
<protein>
    <submittedName>
        <fullName evidence="2">Uncharacterized protein</fullName>
    </submittedName>
</protein>
<proteinExistence type="predicted"/>
<dbReference type="Proteomes" id="UP001476798">
    <property type="component" value="Unassembled WGS sequence"/>
</dbReference>
<feature type="compositionally biased region" description="Polar residues" evidence="1">
    <location>
        <begin position="20"/>
        <end position="29"/>
    </location>
</feature>
<keyword evidence="3" id="KW-1185">Reference proteome</keyword>
<reference evidence="2 3" key="1">
    <citation type="submission" date="2021-06" db="EMBL/GenBank/DDBJ databases">
        <authorList>
            <person name="Palmer J.M."/>
        </authorList>
    </citation>
    <scope>NUCLEOTIDE SEQUENCE [LARGE SCALE GENOMIC DNA]</scope>
    <source>
        <strain evidence="2 3">GA_2019</strain>
        <tissue evidence="2">Muscle</tissue>
    </source>
</reference>
<dbReference type="EMBL" id="JAHRIO010071006">
    <property type="protein sequence ID" value="MEQ2181741.1"/>
    <property type="molecule type" value="Genomic_DNA"/>
</dbReference>
<feature type="region of interest" description="Disordered" evidence="1">
    <location>
        <begin position="1"/>
        <end position="47"/>
    </location>
</feature>
<sequence length="104" mass="11785">GREGASVYLQRSTGERRATTPWTGCQSIAGQHRDTQDKQPCTHPFIPKGNLERPINLTVMFLDFERKPEYPERTHGCTGKHANSMQKDPHSGVERGQNLQKKNL</sequence>
<organism evidence="2 3">
    <name type="scientific">Goodea atripinnis</name>
    <dbReference type="NCBI Taxonomy" id="208336"/>
    <lineage>
        <taxon>Eukaryota</taxon>
        <taxon>Metazoa</taxon>
        <taxon>Chordata</taxon>
        <taxon>Craniata</taxon>
        <taxon>Vertebrata</taxon>
        <taxon>Euteleostomi</taxon>
        <taxon>Actinopterygii</taxon>
        <taxon>Neopterygii</taxon>
        <taxon>Teleostei</taxon>
        <taxon>Neoteleostei</taxon>
        <taxon>Acanthomorphata</taxon>
        <taxon>Ovalentaria</taxon>
        <taxon>Atherinomorphae</taxon>
        <taxon>Cyprinodontiformes</taxon>
        <taxon>Goodeidae</taxon>
        <taxon>Goodea</taxon>
    </lineage>
</organism>
<evidence type="ECO:0000313" key="3">
    <source>
        <dbReference type="Proteomes" id="UP001476798"/>
    </source>
</evidence>
<name>A0ABV0PE35_9TELE</name>
<evidence type="ECO:0000313" key="2">
    <source>
        <dbReference type="EMBL" id="MEQ2181741.1"/>
    </source>
</evidence>
<comment type="caution">
    <text evidence="2">The sequence shown here is derived from an EMBL/GenBank/DDBJ whole genome shotgun (WGS) entry which is preliminary data.</text>
</comment>
<feature type="region of interest" description="Disordered" evidence="1">
    <location>
        <begin position="72"/>
        <end position="104"/>
    </location>
</feature>